<feature type="transmembrane region" description="Helical" evidence="2">
    <location>
        <begin position="155"/>
        <end position="177"/>
    </location>
</feature>
<feature type="compositionally biased region" description="Basic and acidic residues" evidence="1">
    <location>
        <begin position="297"/>
        <end position="315"/>
    </location>
</feature>
<feature type="region of interest" description="Disordered" evidence="1">
    <location>
        <begin position="287"/>
        <end position="431"/>
    </location>
</feature>
<evidence type="ECO:0000256" key="1">
    <source>
        <dbReference type="SAM" id="MobiDB-lite"/>
    </source>
</evidence>
<gene>
    <name evidence="3" type="ORF">J4573_44930</name>
</gene>
<keyword evidence="4" id="KW-1185">Reference proteome</keyword>
<evidence type="ECO:0000313" key="4">
    <source>
        <dbReference type="Proteomes" id="UP000669179"/>
    </source>
</evidence>
<keyword evidence="2" id="KW-0812">Transmembrane</keyword>
<dbReference type="AlphaFoldDB" id="A0A939TC86"/>
<feature type="transmembrane region" description="Helical" evidence="2">
    <location>
        <begin position="100"/>
        <end position="124"/>
    </location>
</feature>
<keyword evidence="2" id="KW-0472">Membrane</keyword>
<feature type="compositionally biased region" description="Gly residues" evidence="1">
    <location>
        <begin position="328"/>
        <end position="338"/>
    </location>
</feature>
<dbReference type="Gene3D" id="1.10.287.1060">
    <property type="entry name" value="ESAT-6-like"/>
    <property type="match status" value="1"/>
</dbReference>
<organism evidence="3 4">
    <name type="scientific">Actinomadura barringtoniae</name>
    <dbReference type="NCBI Taxonomy" id="1427535"/>
    <lineage>
        <taxon>Bacteria</taxon>
        <taxon>Bacillati</taxon>
        <taxon>Actinomycetota</taxon>
        <taxon>Actinomycetes</taxon>
        <taxon>Streptosporangiales</taxon>
        <taxon>Thermomonosporaceae</taxon>
        <taxon>Actinomadura</taxon>
    </lineage>
</organism>
<dbReference type="RefSeq" id="WP_208262492.1">
    <property type="nucleotide sequence ID" value="NZ_JAGEOJ010000025.1"/>
</dbReference>
<feature type="compositionally biased region" description="Gly residues" evidence="1">
    <location>
        <begin position="405"/>
        <end position="420"/>
    </location>
</feature>
<evidence type="ECO:0000313" key="3">
    <source>
        <dbReference type="EMBL" id="MBO2454297.1"/>
    </source>
</evidence>
<feature type="compositionally biased region" description="Polar residues" evidence="1">
    <location>
        <begin position="391"/>
        <end position="403"/>
    </location>
</feature>
<sequence length="431" mass="43415">MTALPLANSLMDTASTEAAIAGSILPPALMINFEFKLSKGDPETLDKAGQAWRKASDQINQVMQKLQDSVSGIGGQDWTAEDRPAYEKKVQEFTSQLQVLSTYCMVVGIALTTLAYALLVYAIFAVGMGTFLGALAIEAAAALAVPVVGEADYAAALGIAATCLTITSVATGVLAAAGQLAGAAFAGGSLVAATVEYSRGNDQAFSDWAKAQEVGAAGAAANLLQNAGNAGLDFLNRGGGKSGKGFPVTAVDADADRGWDKTWSVGGGATVDTKGGGSVDASGHVKVGDHGIQGADGDVKVTGKGGTEVEGKGGWDEDADGNDTYSGGLSGKTKGGAHAGAEGEYGDDGHWKGKVDGGYEKGNSDTTGSAGVDHDKDGNTKYTGEAGNTYRGVTTGSTNQEVSTGDGGTQYKGSYTGAGGAYDSEKPPWES</sequence>
<dbReference type="Proteomes" id="UP000669179">
    <property type="component" value="Unassembled WGS sequence"/>
</dbReference>
<dbReference type="EMBL" id="JAGEOJ010000025">
    <property type="protein sequence ID" value="MBO2454297.1"/>
    <property type="molecule type" value="Genomic_DNA"/>
</dbReference>
<comment type="caution">
    <text evidence="3">The sequence shown here is derived from an EMBL/GenBank/DDBJ whole genome shotgun (WGS) entry which is preliminary data.</text>
</comment>
<reference evidence="3" key="1">
    <citation type="submission" date="2021-03" db="EMBL/GenBank/DDBJ databases">
        <authorList>
            <person name="Kanchanasin P."/>
            <person name="Saeng-In P."/>
            <person name="Phongsopitanun W."/>
            <person name="Yuki M."/>
            <person name="Kudo T."/>
            <person name="Ohkuma M."/>
            <person name="Tanasupawat S."/>
        </authorList>
    </citation>
    <scope>NUCLEOTIDE SEQUENCE</scope>
    <source>
        <strain evidence="3">GKU 128</strain>
    </source>
</reference>
<keyword evidence="2" id="KW-1133">Transmembrane helix</keyword>
<name>A0A939TC86_9ACTN</name>
<feature type="compositionally biased region" description="Basic and acidic residues" evidence="1">
    <location>
        <begin position="347"/>
        <end position="363"/>
    </location>
</feature>
<accession>A0A939TC86</accession>
<protein>
    <submittedName>
        <fullName evidence="3">Uncharacterized protein</fullName>
    </submittedName>
</protein>
<evidence type="ECO:0000256" key="2">
    <source>
        <dbReference type="SAM" id="Phobius"/>
    </source>
</evidence>
<proteinExistence type="predicted"/>
<feature type="transmembrane region" description="Helical" evidence="2">
    <location>
        <begin position="131"/>
        <end position="149"/>
    </location>
</feature>